<feature type="transmembrane region" description="Helical" evidence="6">
    <location>
        <begin position="275"/>
        <end position="295"/>
    </location>
</feature>
<protein>
    <submittedName>
        <fullName evidence="7">Uncharacterized protein</fullName>
    </submittedName>
</protein>
<comment type="subcellular location">
    <subcellularLocation>
        <location evidence="1">Membrane</location>
        <topology evidence="1">Multi-pass membrane protein</topology>
    </subcellularLocation>
</comment>
<keyword evidence="4 6" id="KW-0472">Membrane</keyword>
<dbReference type="InterPro" id="IPR045863">
    <property type="entry name" value="CorA_TM1_TM2"/>
</dbReference>
<feature type="transmembrane region" description="Helical" evidence="6">
    <location>
        <begin position="439"/>
        <end position="464"/>
    </location>
</feature>
<sequence>MAAPLSQDGDSELHDLSLDHINDEALPPPQPQPPSNARLTTSATVDFERHLGLDSDVYEEVKNESSKDFDNIFFLGCFGLNEGNESHIYEWSVLQRNLATSLRELSHSIHRAVILMMDEANQLNRRRRFALSCVAFDPDPSIQIFSYFTLVRRADVAWRPGLFVARLILKMLSSYGYLDGSNLNPPVYDIESKVQTDIRQKSFCEQRPSDPFKRRYTLQRRNSVWLAWEPDDTYPRASIVVSSIEMLAKIRESTMNTRFHDGTYQASALNYDEKLFASLVLVLFFLVNSSAIEFLESSFHQISNIRTKARYYTGRSKYVYLTELREVIANNRDDLARTKKALPVWANRACAAGWARIEENVLKDLEYVERKMKELHEFVLEISDEVKSLHEFHTGQFAMVLTALAIIYVPFGAVTSFYGVNASELVEGAYTHVGTVWKVAASVTVASLGVPLFGLWALSSVVYATQQGISMTILDWPGITRSYATGSNVLMNIGSMALDDLSKGQANADKDNCGKKSKGLASDAEMPNSAKAKVVCLSEVQEKDFLGWMCKTQKASEGPSVAN</sequence>
<dbReference type="Gene3D" id="1.20.58.340">
    <property type="entry name" value="Magnesium transport protein CorA, transmembrane region"/>
    <property type="match status" value="1"/>
</dbReference>
<dbReference type="GO" id="GO:0046873">
    <property type="term" value="F:metal ion transmembrane transporter activity"/>
    <property type="evidence" value="ECO:0007669"/>
    <property type="project" value="InterPro"/>
</dbReference>
<dbReference type="EMBL" id="KZ613951">
    <property type="protein sequence ID" value="PMD35838.1"/>
    <property type="molecule type" value="Genomic_DNA"/>
</dbReference>
<feature type="transmembrane region" description="Helical" evidence="6">
    <location>
        <begin position="397"/>
        <end position="419"/>
    </location>
</feature>
<reference evidence="7 8" key="1">
    <citation type="submission" date="2016-04" db="EMBL/GenBank/DDBJ databases">
        <title>A degradative enzymes factory behind the ericoid mycorrhizal symbiosis.</title>
        <authorList>
            <consortium name="DOE Joint Genome Institute"/>
            <person name="Martino E."/>
            <person name="Morin E."/>
            <person name="Grelet G."/>
            <person name="Kuo A."/>
            <person name="Kohler A."/>
            <person name="Daghino S."/>
            <person name="Barry K."/>
            <person name="Choi C."/>
            <person name="Cichocki N."/>
            <person name="Clum A."/>
            <person name="Copeland A."/>
            <person name="Hainaut M."/>
            <person name="Haridas S."/>
            <person name="Labutti K."/>
            <person name="Lindquist E."/>
            <person name="Lipzen A."/>
            <person name="Khouja H.-R."/>
            <person name="Murat C."/>
            <person name="Ohm R."/>
            <person name="Olson A."/>
            <person name="Spatafora J."/>
            <person name="Veneault-Fourrey C."/>
            <person name="Henrissat B."/>
            <person name="Grigoriev I."/>
            <person name="Martin F."/>
            <person name="Perotto S."/>
        </authorList>
    </citation>
    <scope>NUCLEOTIDE SEQUENCE [LARGE SCALE GENOMIC DNA]</scope>
    <source>
        <strain evidence="7 8">F</strain>
    </source>
</reference>
<keyword evidence="2 6" id="KW-0812">Transmembrane</keyword>
<proteinExistence type="predicted"/>
<evidence type="ECO:0000313" key="8">
    <source>
        <dbReference type="Proteomes" id="UP000235786"/>
    </source>
</evidence>
<evidence type="ECO:0000256" key="4">
    <source>
        <dbReference type="ARBA" id="ARBA00023136"/>
    </source>
</evidence>
<keyword evidence="3 6" id="KW-1133">Transmembrane helix</keyword>
<accession>A0A2J6RBE9</accession>
<organism evidence="7 8">
    <name type="scientific">Hyaloscypha variabilis (strain UAMH 11265 / GT02V1 / F)</name>
    <name type="common">Meliniomyces variabilis</name>
    <dbReference type="NCBI Taxonomy" id="1149755"/>
    <lineage>
        <taxon>Eukaryota</taxon>
        <taxon>Fungi</taxon>
        <taxon>Dikarya</taxon>
        <taxon>Ascomycota</taxon>
        <taxon>Pezizomycotina</taxon>
        <taxon>Leotiomycetes</taxon>
        <taxon>Helotiales</taxon>
        <taxon>Hyaloscyphaceae</taxon>
        <taxon>Hyaloscypha</taxon>
        <taxon>Hyaloscypha variabilis</taxon>
    </lineage>
</organism>
<dbReference type="Proteomes" id="UP000235786">
    <property type="component" value="Unassembled WGS sequence"/>
</dbReference>
<evidence type="ECO:0000313" key="7">
    <source>
        <dbReference type="EMBL" id="PMD35838.1"/>
    </source>
</evidence>
<feature type="region of interest" description="Disordered" evidence="5">
    <location>
        <begin position="1"/>
        <end position="38"/>
    </location>
</feature>
<gene>
    <name evidence="7" type="ORF">L207DRAFT_637032</name>
</gene>
<feature type="compositionally biased region" description="Basic and acidic residues" evidence="5">
    <location>
        <begin position="11"/>
        <end position="23"/>
    </location>
</feature>
<dbReference type="Pfam" id="PF01544">
    <property type="entry name" value="CorA"/>
    <property type="match status" value="1"/>
</dbReference>
<evidence type="ECO:0000256" key="1">
    <source>
        <dbReference type="ARBA" id="ARBA00004141"/>
    </source>
</evidence>
<dbReference type="GO" id="GO:0016020">
    <property type="term" value="C:membrane"/>
    <property type="evidence" value="ECO:0007669"/>
    <property type="project" value="UniProtKB-SubCell"/>
</dbReference>
<dbReference type="InterPro" id="IPR002523">
    <property type="entry name" value="MgTranspt_CorA/ZnTranspt_ZntB"/>
</dbReference>
<dbReference type="SUPFAM" id="SSF144083">
    <property type="entry name" value="Magnesium transport protein CorA, transmembrane region"/>
    <property type="match status" value="1"/>
</dbReference>
<evidence type="ECO:0000256" key="6">
    <source>
        <dbReference type="SAM" id="Phobius"/>
    </source>
</evidence>
<evidence type="ECO:0000256" key="5">
    <source>
        <dbReference type="SAM" id="MobiDB-lite"/>
    </source>
</evidence>
<evidence type="ECO:0000256" key="3">
    <source>
        <dbReference type="ARBA" id="ARBA00022989"/>
    </source>
</evidence>
<name>A0A2J6RBE9_HYAVF</name>
<dbReference type="AlphaFoldDB" id="A0A2J6RBE9"/>
<evidence type="ECO:0000256" key="2">
    <source>
        <dbReference type="ARBA" id="ARBA00022692"/>
    </source>
</evidence>
<keyword evidence="8" id="KW-1185">Reference proteome</keyword>